<organism evidence="2 3">
    <name type="scientific">Arcicella aquatica</name>
    <dbReference type="NCBI Taxonomy" id="217141"/>
    <lineage>
        <taxon>Bacteria</taxon>
        <taxon>Pseudomonadati</taxon>
        <taxon>Bacteroidota</taxon>
        <taxon>Cytophagia</taxon>
        <taxon>Cytophagales</taxon>
        <taxon>Flectobacillaceae</taxon>
        <taxon>Arcicella</taxon>
    </lineage>
</organism>
<dbReference type="Proteomes" id="UP001304671">
    <property type="component" value="Unassembled WGS sequence"/>
</dbReference>
<keyword evidence="3" id="KW-1185">Reference proteome</keyword>
<evidence type="ECO:0000259" key="1">
    <source>
        <dbReference type="Pfam" id="PF00717"/>
    </source>
</evidence>
<dbReference type="NCBIfam" id="NF007621">
    <property type="entry name" value="PRK10276.1"/>
    <property type="match status" value="1"/>
</dbReference>
<keyword evidence="2" id="KW-0548">Nucleotidyltransferase</keyword>
<feature type="domain" description="Peptidase S24/S26A/S26B/S26C" evidence="1">
    <location>
        <begin position="26"/>
        <end position="142"/>
    </location>
</feature>
<reference evidence="2 3" key="1">
    <citation type="submission" date="2023-12" db="EMBL/GenBank/DDBJ databases">
        <title>Novel species of the genus Arcicella isolated from rivers.</title>
        <authorList>
            <person name="Lu H."/>
        </authorList>
    </citation>
    <scope>NUCLEOTIDE SEQUENCE [LARGE SCALE GENOMIC DNA]</scope>
    <source>
        <strain evidence="2 3">LMG 21963</strain>
    </source>
</reference>
<evidence type="ECO:0000313" key="3">
    <source>
        <dbReference type="Proteomes" id="UP001304671"/>
    </source>
</evidence>
<dbReference type="GO" id="GO:0003887">
    <property type="term" value="F:DNA-directed DNA polymerase activity"/>
    <property type="evidence" value="ECO:0007669"/>
    <property type="project" value="UniProtKB-EC"/>
</dbReference>
<dbReference type="EC" id="2.7.7.7" evidence="2"/>
<evidence type="ECO:0000313" key="2">
    <source>
        <dbReference type="EMBL" id="MEA5257136.1"/>
    </source>
</evidence>
<proteinExistence type="predicted"/>
<gene>
    <name evidence="2" type="primary">umuD</name>
    <name evidence="2" type="ORF">VB264_05015</name>
</gene>
<dbReference type="SUPFAM" id="SSF51306">
    <property type="entry name" value="LexA/Signal peptidase"/>
    <property type="match status" value="1"/>
</dbReference>
<dbReference type="PANTHER" id="PTHR33516">
    <property type="entry name" value="LEXA REPRESSOR"/>
    <property type="match status" value="1"/>
</dbReference>
<dbReference type="PANTHER" id="PTHR33516:SF2">
    <property type="entry name" value="LEXA REPRESSOR-RELATED"/>
    <property type="match status" value="1"/>
</dbReference>
<dbReference type="CDD" id="cd06529">
    <property type="entry name" value="S24_LexA-like"/>
    <property type="match status" value="1"/>
</dbReference>
<dbReference type="Pfam" id="PF00717">
    <property type="entry name" value="Peptidase_S24"/>
    <property type="match status" value="1"/>
</dbReference>
<dbReference type="EMBL" id="JAYFUL010000006">
    <property type="protein sequence ID" value="MEA5257136.1"/>
    <property type="molecule type" value="Genomic_DNA"/>
</dbReference>
<sequence>MNLKAVNTKGTLKIYAFSDETSLELPLIEGGISAGFPSPAADFLDTAIDLNKYLIKHPSTTFIALTDGVSMTDAGIADKDLLIIDKSIEPTDGKIAVCILNGEFVLKRLKVDQEGIWLMPANDNYKPTKVTEYYDFEIWGMVTFSIQKH</sequence>
<dbReference type="InterPro" id="IPR039418">
    <property type="entry name" value="LexA-like"/>
</dbReference>
<name>A0ABU5QL10_9BACT</name>
<dbReference type="InterPro" id="IPR036286">
    <property type="entry name" value="LexA/Signal_pep-like_sf"/>
</dbReference>
<accession>A0ABU5QL10</accession>
<dbReference type="InterPro" id="IPR015927">
    <property type="entry name" value="Peptidase_S24_S26A/B/C"/>
</dbReference>
<dbReference type="RefSeq" id="WP_323247304.1">
    <property type="nucleotide sequence ID" value="NZ_JAYFUL010000006.1"/>
</dbReference>
<keyword evidence="2" id="KW-0808">Transferase</keyword>
<protein>
    <submittedName>
        <fullName evidence="2">Translesion error-prone DNA polymerase V autoproteolytic subunit</fullName>
        <ecNumber evidence="2">2.7.7.7</ecNumber>
    </submittedName>
</protein>
<dbReference type="Gene3D" id="2.10.109.10">
    <property type="entry name" value="Umud Fragment, subunit A"/>
    <property type="match status" value="1"/>
</dbReference>
<dbReference type="InterPro" id="IPR050077">
    <property type="entry name" value="LexA_repressor"/>
</dbReference>
<comment type="caution">
    <text evidence="2">The sequence shown here is derived from an EMBL/GenBank/DDBJ whole genome shotgun (WGS) entry which is preliminary data.</text>
</comment>